<gene>
    <name evidence="1" type="ORF">GCM10007416_17150</name>
</gene>
<evidence type="ECO:0000313" key="2">
    <source>
        <dbReference type="Proteomes" id="UP000617979"/>
    </source>
</evidence>
<evidence type="ECO:0000313" key="1">
    <source>
        <dbReference type="EMBL" id="GGA44653.1"/>
    </source>
</evidence>
<dbReference type="EMBL" id="BMEX01000005">
    <property type="protein sequence ID" value="GGA44653.1"/>
    <property type="molecule type" value="Genomic_DNA"/>
</dbReference>
<dbReference type="RefSeq" id="WP_172998893.1">
    <property type="nucleotide sequence ID" value="NZ_BMEX01000005.1"/>
</dbReference>
<comment type="caution">
    <text evidence="1">The sequence shown here is derived from an EMBL/GenBank/DDBJ whole genome shotgun (WGS) entry which is preliminary data.</text>
</comment>
<dbReference type="Proteomes" id="UP000617979">
    <property type="component" value="Unassembled WGS sequence"/>
</dbReference>
<name>A0ABQ1GIU3_9BACL</name>
<organism evidence="1 2">
    <name type="scientific">Kroppenstedtia guangzhouensis</name>
    <dbReference type="NCBI Taxonomy" id="1274356"/>
    <lineage>
        <taxon>Bacteria</taxon>
        <taxon>Bacillati</taxon>
        <taxon>Bacillota</taxon>
        <taxon>Bacilli</taxon>
        <taxon>Bacillales</taxon>
        <taxon>Thermoactinomycetaceae</taxon>
        <taxon>Kroppenstedtia</taxon>
    </lineage>
</organism>
<reference evidence="2" key="1">
    <citation type="journal article" date="2019" name="Int. J. Syst. Evol. Microbiol.">
        <title>The Global Catalogue of Microorganisms (GCM) 10K type strain sequencing project: providing services to taxonomists for standard genome sequencing and annotation.</title>
        <authorList>
            <consortium name="The Broad Institute Genomics Platform"/>
            <consortium name="The Broad Institute Genome Sequencing Center for Infectious Disease"/>
            <person name="Wu L."/>
            <person name="Ma J."/>
        </authorList>
    </citation>
    <scope>NUCLEOTIDE SEQUENCE [LARGE SCALE GENOMIC DNA]</scope>
    <source>
        <strain evidence="2">CGMCC 1.12404</strain>
    </source>
</reference>
<accession>A0ABQ1GIU3</accession>
<protein>
    <submittedName>
        <fullName evidence="1">Uncharacterized protein</fullName>
    </submittedName>
</protein>
<sequence length="235" mass="27517">MDSIEIRHSICKSHLSKGKSLKEIIESNAIPACSMQSDDRYIIECGVTQSLHLRSTSPTQPIRFFPKFLTDWNLFPIYCLLRWPSGLFSTLDFINELKQKGIKFEILDINHQFIARTDKLKGDLNFLLRVENGKSLDSIFQDYFFTIASINDFIGFWLGEIPCFSWYKGNQYDSYNRDPRILVDFRHFFATIEFDADGIALFHKSELLTFDKIKSRLKSFTIEEFIEEGYSCCYK</sequence>
<keyword evidence="2" id="KW-1185">Reference proteome</keyword>
<proteinExistence type="predicted"/>